<reference evidence="2" key="1">
    <citation type="submission" date="2017-02" db="EMBL/GenBank/DDBJ databases">
        <authorList>
            <person name="Varghese N."/>
            <person name="Submissions S."/>
        </authorList>
    </citation>
    <scope>NUCLEOTIDE SEQUENCE [LARGE SCALE GENOMIC DNA]</scope>
    <source>
        <strain evidence="2">DSM 22385</strain>
    </source>
</reference>
<dbReference type="OrthoDB" id="1358039at2"/>
<proteinExistence type="predicted"/>
<organism evidence="1 2">
    <name type="scientific">Daejeonella lutea</name>
    <dbReference type="NCBI Taxonomy" id="572036"/>
    <lineage>
        <taxon>Bacteria</taxon>
        <taxon>Pseudomonadati</taxon>
        <taxon>Bacteroidota</taxon>
        <taxon>Sphingobacteriia</taxon>
        <taxon>Sphingobacteriales</taxon>
        <taxon>Sphingobacteriaceae</taxon>
        <taxon>Daejeonella</taxon>
    </lineage>
</organism>
<dbReference type="RefSeq" id="WP_079701421.1">
    <property type="nucleotide sequence ID" value="NZ_FUYR01000001.1"/>
</dbReference>
<name>A0A1T5AN33_9SPHI</name>
<protein>
    <submittedName>
        <fullName evidence="1">Uncharacterized protein</fullName>
    </submittedName>
</protein>
<accession>A0A1T5AN33</accession>
<dbReference type="AlphaFoldDB" id="A0A1T5AN33"/>
<dbReference type="Proteomes" id="UP000189981">
    <property type="component" value="Unassembled WGS sequence"/>
</dbReference>
<gene>
    <name evidence="1" type="ORF">SAMN05661099_0879</name>
</gene>
<dbReference type="EMBL" id="FUYR01000001">
    <property type="protein sequence ID" value="SKB36240.1"/>
    <property type="molecule type" value="Genomic_DNA"/>
</dbReference>
<evidence type="ECO:0000313" key="1">
    <source>
        <dbReference type="EMBL" id="SKB36240.1"/>
    </source>
</evidence>
<sequence>MKKLFYTAGIFIALNSACSESQTPSAVIFANPQPEDGMVLRKFPISLLGEYISDKDSNSLVIQPEGIFRYVHYKKNAHVNQLDSGDVLIGDSVIRDTEWNLNFPVKRVGDTVYFELNTVDTLFLLSADHMLRKSRDTYILNRRQEKGWKVVKLEKKNKQLIWASVSENEADHLKKLSDNYIDSVPYEFHLSASKFREFLKADGFQDTDTFKAKSRRKKAYNRINK</sequence>
<evidence type="ECO:0000313" key="2">
    <source>
        <dbReference type="Proteomes" id="UP000189981"/>
    </source>
</evidence>
<keyword evidence="2" id="KW-1185">Reference proteome</keyword>